<gene>
    <name evidence="1" type="ORF">KDW95_02405</name>
</gene>
<protein>
    <submittedName>
        <fullName evidence="1">Uncharacterized protein</fullName>
    </submittedName>
</protein>
<keyword evidence="2" id="KW-1185">Reference proteome</keyword>
<proteinExistence type="predicted"/>
<evidence type="ECO:0000313" key="1">
    <source>
        <dbReference type="EMBL" id="UTW12556.1"/>
    </source>
</evidence>
<organism evidence="1 2">
    <name type="scientific">Marinobacterium rhizophilum</name>
    <dbReference type="NCBI Taxonomy" id="420402"/>
    <lineage>
        <taxon>Bacteria</taxon>
        <taxon>Pseudomonadati</taxon>
        <taxon>Pseudomonadota</taxon>
        <taxon>Gammaproteobacteria</taxon>
        <taxon>Oceanospirillales</taxon>
        <taxon>Oceanospirillaceae</taxon>
        <taxon>Marinobacterium</taxon>
    </lineage>
</organism>
<dbReference type="EMBL" id="CP073347">
    <property type="protein sequence ID" value="UTW12556.1"/>
    <property type="molecule type" value="Genomic_DNA"/>
</dbReference>
<evidence type="ECO:0000313" key="2">
    <source>
        <dbReference type="Proteomes" id="UP001058461"/>
    </source>
</evidence>
<dbReference type="Proteomes" id="UP001058461">
    <property type="component" value="Chromosome"/>
</dbReference>
<reference evidence="1" key="1">
    <citation type="submission" date="2021-04" db="EMBL/GenBank/DDBJ databases">
        <title>Oceanospirillales bacteria with DddD are important DMSP degraders in coastal seawater.</title>
        <authorList>
            <person name="Liu J."/>
        </authorList>
    </citation>
    <scope>NUCLEOTIDE SEQUENCE</scope>
    <source>
        <strain evidence="1">D13-1</strain>
    </source>
</reference>
<name>A0ABY5HJJ4_9GAMM</name>
<sequence length="52" mass="5918">MNIRNRGALINSLFNGHFQDIARGHFTVRRLERVYGPEQVQALDGSLPPAKR</sequence>
<dbReference type="RefSeq" id="WP_255854651.1">
    <property type="nucleotide sequence ID" value="NZ_CP073347.1"/>
</dbReference>
<accession>A0ABY5HJJ4</accession>